<reference evidence="1" key="1">
    <citation type="submission" date="2012-11" db="EMBL/GenBank/DDBJ databases">
        <authorList>
            <person name="Lucero-Rivera Y.E."/>
            <person name="Tovar-Ramirez D."/>
        </authorList>
    </citation>
    <scope>NUCLEOTIDE SEQUENCE</scope>
    <source>
        <tissue evidence="1">Salivary gland</tissue>
    </source>
</reference>
<protein>
    <submittedName>
        <fullName evidence="1">Putative tick transposon</fullName>
    </submittedName>
</protein>
<sequence>MILKNFERNLFTLAVFLDFSKAFDFINHNILLLKLESYGIRGTSLQLIKSYLQNRQQCVQLSTHTSSCSVWWPGLSAELAQFVNQCTVCAQHAQQRAEPMIATATPSFPWERVGVDLCVINSQAYLVAVDYLSR</sequence>
<accession>L7LVW5</accession>
<dbReference type="AlphaFoldDB" id="L7LVW5"/>
<proteinExistence type="evidence at transcript level"/>
<reference evidence="1" key="2">
    <citation type="journal article" date="2015" name="J. Proteomics">
        <title>Sexual differences in the sialomes of the zebra tick, Rhipicephalus pulchellus.</title>
        <authorList>
            <person name="Tan A.W."/>
            <person name="Francischetti I.M."/>
            <person name="Slovak M."/>
            <person name="Kini R.M."/>
            <person name="Ribeiro J.M."/>
        </authorList>
    </citation>
    <scope>NUCLEOTIDE SEQUENCE</scope>
    <source>
        <tissue evidence="1">Salivary gland</tissue>
    </source>
</reference>
<name>L7LVW5_RHIPC</name>
<evidence type="ECO:0000313" key="1">
    <source>
        <dbReference type="EMBL" id="JAA55945.1"/>
    </source>
</evidence>
<organism evidence="1">
    <name type="scientific">Rhipicephalus pulchellus</name>
    <name type="common">Yellow backed tick</name>
    <name type="synonym">Dermacentor pulchellus</name>
    <dbReference type="NCBI Taxonomy" id="72859"/>
    <lineage>
        <taxon>Eukaryota</taxon>
        <taxon>Metazoa</taxon>
        <taxon>Ecdysozoa</taxon>
        <taxon>Arthropoda</taxon>
        <taxon>Chelicerata</taxon>
        <taxon>Arachnida</taxon>
        <taxon>Acari</taxon>
        <taxon>Parasitiformes</taxon>
        <taxon>Ixodida</taxon>
        <taxon>Ixodoidea</taxon>
        <taxon>Ixodidae</taxon>
        <taxon>Rhipicephalinae</taxon>
        <taxon>Rhipicephalus</taxon>
        <taxon>Rhipicephalus</taxon>
    </lineage>
</organism>
<dbReference type="EMBL" id="GACK01009089">
    <property type="protein sequence ID" value="JAA55945.1"/>
    <property type="molecule type" value="mRNA"/>
</dbReference>
<dbReference type="PANTHER" id="PTHR33332">
    <property type="entry name" value="REVERSE TRANSCRIPTASE DOMAIN-CONTAINING PROTEIN"/>
    <property type="match status" value="1"/>
</dbReference>